<dbReference type="InterPro" id="IPR003594">
    <property type="entry name" value="HATPase_dom"/>
</dbReference>
<dbReference type="InterPro" id="IPR015943">
    <property type="entry name" value="WD40/YVTN_repeat-like_dom_sf"/>
</dbReference>
<dbReference type="InterPro" id="IPR013783">
    <property type="entry name" value="Ig-like_fold"/>
</dbReference>
<sequence length="1318" mass="152490">MRNVLFIISLILSTLSFSQTYKSIGVEDGLSNRRVYNIHKDKKGYMWFLTQEGIDRYDGTRFKHYELKINSKKINSFSDINFLLIDKNKELWEIDKSGNIFRYNLNTDSYQLEFQLKIKEPVVYSYIDHNDNIWLCTPQNQYLYNTKSKKKVQLRNSNKQSINCIVQTNSNVYYIGTNNGIYEARLQNSTLERIPQKDLDNISGKIDEIYYHVDNRKLFFTIFQEGLYVYDIPQKQLKQIGNNFNDLNILMRRYNKKEILIATSGLGVYKMNTDSYQLSPFIVADYDKLNTLNGNVINDIYVDDEQRIWLSNYPIGITILYNRFPQYTWYRHAFNSYNSLACNQVNGIIEDSDGDLWFATHNGISLYYTKRNKWAQFFTETASNSSSKKSNAFLSICEITPGVVWASGYKSGINQINKRNGKTEYFSPSDYTKLHLSPDKYLLSITKDKSGKIWMGGSYNLMRLNPQKNDIRVYSGISGIKIILEKNSEEMWIGCTNGLYLLNIKSGKIKKITMPQGAVHIYSLYLEKGFLYIGTCGQGLMVYNEKLNNFIIYNKNNSALISNNIYTILTDRKGTLFLGTENGISRFDIFRKKFQNWTKEEGLAANHFNSSSGTYLKDGNFILGSTEGAVKFSEKTNLPYTYSSKLVFNDFQLFYKTVSAEDPESPLKQNIDEAKEIELNYNQNIFAIQLASINYDYPSKILYSWKLEGFYNEWSKPSHDNIIRYTNLNPGKYKLRVRSISEETLKVLEERNIDIVISPPFWGTIWAILLYIVVLALIIWDFLRHYNMNKDKKVSNDKINFFINTAHDIRTPLSLIKAPLDELSENEKLSQEGKQNLETAIRNTNSLLRLITNLIDFERAETYSNSLHVGEYELFTFIDEILKAFQTYTTSRSISLTYDSNFRFLNVWFDKDKMESILKNLLSNAIKYTPDGGTVKVTAFSYIDYWGFEVTDSGIGIPENEQKRLFKLYVRGSNAINSKITGSGIGLLLVRKLVKLHSGSISLKSKPDFGSSFRITFPQGNKHFKTTELKWIHKKEAEKVEYLFENFKTKAAEILPPSIHSNLNEDAPRILIVEDNDDMRTYLQRTLYETYYVLLASDGQEGWEIVQNIKPDLVISDIMMSNINGDELCTMIKSNIDTSHIPVILLTALNDKSNIIKGLKTGADDYITKPFDISILKATINTILTNRSVLKNRFAQLDIKNNDEYIDSASELDREFMHKVKDIIEKNLQDSNFTVDILCSALNMSRSSFYNKIKALTDQAPADFIRVIRLNRAAELLKSKRYNITEVADKTGFNDAKYFREVFKKHYNISPSKYMNEK</sequence>
<dbReference type="PANTHER" id="PTHR43547:SF2">
    <property type="entry name" value="HYBRID SIGNAL TRANSDUCTION HISTIDINE KINASE C"/>
    <property type="match status" value="1"/>
</dbReference>
<dbReference type="SMART" id="SM00342">
    <property type="entry name" value="HTH_ARAC"/>
    <property type="match status" value="1"/>
</dbReference>
<dbReference type="SUPFAM" id="SSF52172">
    <property type="entry name" value="CheY-like"/>
    <property type="match status" value="1"/>
</dbReference>
<feature type="domain" description="Response regulatory" evidence="11">
    <location>
        <begin position="1069"/>
        <end position="1184"/>
    </location>
</feature>
<keyword evidence="6" id="KW-0804">Transcription</keyword>
<dbReference type="PROSITE" id="PS50110">
    <property type="entry name" value="RESPONSE_REGULATORY"/>
    <property type="match status" value="1"/>
</dbReference>
<dbReference type="InterPro" id="IPR036097">
    <property type="entry name" value="HisK_dim/P_sf"/>
</dbReference>
<dbReference type="InterPro" id="IPR003661">
    <property type="entry name" value="HisK_dim/P_dom"/>
</dbReference>
<keyword evidence="3 7" id="KW-0597">Phosphoprotein</keyword>
<keyword evidence="8" id="KW-0812">Transmembrane</keyword>
<evidence type="ECO:0000256" key="6">
    <source>
        <dbReference type="ARBA" id="ARBA00023163"/>
    </source>
</evidence>
<feature type="transmembrane region" description="Helical" evidence="8">
    <location>
        <begin position="761"/>
        <end position="783"/>
    </location>
</feature>
<dbReference type="InterPro" id="IPR011110">
    <property type="entry name" value="Reg_prop"/>
</dbReference>
<dbReference type="Gene3D" id="3.30.565.10">
    <property type="entry name" value="Histidine kinase-like ATPase, C-terminal domain"/>
    <property type="match status" value="1"/>
</dbReference>
<dbReference type="CDD" id="cd00075">
    <property type="entry name" value="HATPase"/>
    <property type="match status" value="1"/>
</dbReference>
<dbReference type="SUPFAM" id="SSF46689">
    <property type="entry name" value="Homeodomain-like"/>
    <property type="match status" value="1"/>
</dbReference>
<dbReference type="PROSITE" id="PS00041">
    <property type="entry name" value="HTH_ARAC_FAMILY_1"/>
    <property type="match status" value="1"/>
</dbReference>
<dbReference type="Gene3D" id="1.10.10.60">
    <property type="entry name" value="Homeodomain-like"/>
    <property type="match status" value="1"/>
</dbReference>
<evidence type="ECO:0000313" key="13">
    <source>
        <dbReference type="Proteomes" id="UP001496674"/>
    </source>
</evidence>
<evidence type="ECO:0000259" key="10">
    <source>
        <dbReference type="PROSITE" id="PS50109"/>
    </source>
</evidence>
<keyword evidence="4" id="KW-0805">Transcription regulation</keyword>
<comment type="catalytic activity">
    <reaction evidence="1">
        <text>ATP + protein L-histidine = ADP + protein N-phospho-L-histidine.</text>
        <dbReference type="EC" id="2.7.13.3"/>
    </reaction>
</comment>
<dbReference type="Gene3D" id="2.60.40.10">
    <property type="entry name" value="Immunoglobulins"/>
    <property type="match status" value="1"/>
</dbReference>
<keyword evidence="13" id="KW-1185">Reference proteome</keyword>
<dbReference type="Pfam" id="PF07494">
    <property type="entry name" value="Reg_prop"/>
    <property type="match status" value="2"/>
</dbReference>
<dbReference type="InterPro" id="IPR036890">
    <property type="entry name" value="HATPase_C_sf"/>
</dbReference>
<dbReference type="SMART" id="SM00448">
    <property type="entry name" value="REC"/>
    <property type="match status" value="1"/>
</dbReference>
<accession>A0ABM8ID14</accession>
<dbReference type="PANTHER" id="PTHR43547">
    <property type="entry name" value="TWO-COMPONENT HISTIDINE KINASE"/>
    <property type="match status" value="1"/>
</dbReference>
<dbReference type="EC" id="2.7.13.3" evidence="2"/>
<evidence type="ECO:0000256" key="3">
    <source>
        <dbReference type="ARBA" id="ARBA00022553"/>
    </source>
</evidence>
<gene>
    <name evidence="12" type="ORF">BSYN_17850</name>
</gene>
<evidence type="ECO:0000256" key="4">
    <source>
        <dbReference type="ARBA" id="ARBA00023015"/>
    </source>
</evidence>
<name>A0ABM8ID14_9BACE</name>
<feature type="modified residue" description="4-aspartylphosphate" evidence="7">
    <location>
        <position position="1117"/>
    </location>
</feature>
<dbReference type="EMBL" id="AP028055">
    <property type="protein sequence ID" value="BEG99520.1"/>
    <property type="molecule type" value="Genomic_DNA"/>
</dbReference>
<dbReference type="InterPro" id="IPR011123">
    <property type="entry name" value="Y_Y_Y"/>
</dbReference>
<dbReference type="InterPro" id="IPR011006">
    <property type="entry name" value="CheY-like_superfamily"/>
</dbReference>
<dbReference type="Proteomes" id="UP001496674">
    <property type="component" value="Chromosome"/>
</dbReference>
<evidence type="ECO:0000256" key="8">
    <source>
        <dbReference type="SAM" id="Phobius"/>
    </source>
</evidence>
<dbReference type="SUPFAM" id="SSF50998">
    <property type="entry name" value="Quinoprotein alcohol dehydrogenase-like"/>
    <property type="match status" value="1"/>
</dbReference>
<proteinExistence type="predicted"/>
<dbReference type="Gene3D" id="3.40.50.2300">
    <property type="match status" value="1"/>
</dbReference>
<evidence type="ECO:0000256" key="2">
    <source>
        <dbReference type="ARBA" id="ARBA00012438"/>
    </source>
</evidence>
<protein>
    <recommendedName>
        <fullName evidence="2">histidine kinase</fullName>
        <ecNumber evidence="2">2.7.13.3</ecNumber>
    </recommendedName>
</protein>
<dbReference type="PROSITE" id="PS50109">
    <property type="entry name" value="HIS_KIN"/>
    <property type="match status" value="1"/>
</dbReference>
<keyword evidence="12" id="KW-0808">Transferase</keyword>
<dbReference type="Pfam" id="PF00072">
    <property type="entry name" value="Response_reg"/>
    <property type="match status" value="1"/>
</dbReference>
<dbReference type="Pfam" id="PF00512">
    <property type="entry name" value="HisKA"/>
    <property type="match status" value="1"/>
</dbReference>
<evidence type="ECO:0000256" key="5">
    <source>
        <dbReference type="ARBA" id="ARBA00023125"/>
    </source>
</evidence>
<dbReference type="SUPFAM" id="SSF47384">
    <property type="entry name" value="Homodimeric domain of signal transducing histidine kinase"/>
    <property type="match status" value="1"/>
</dbReference>
<dbReference type="InterPro" id="IPR009057">
    <property type="entry name" value="Homeodomain-like_sf"/>
</dbReference>
<dbReference type="Gene3D" id="2.130.10.10">
    <property type="entry name" value="YVTN repeat-like/Quinoprotein amine dehydrogenase"/>
    <property type="match status" value="2"/>
</dbReference>
<dbReference type="InterPro" id="IPR004358">
    <property type="entry name" value="Sig_transdc_His_kin-like_C"/>
</dbReference>
<dbReference type="CDD" id="cd00082">
    <property type="entry name" value="HisKA"/>
    <property type="match status" value="1"/>
</dbReference>
<dbReference type="SUPFAM" id="SSF63829">
    <property type="entry name" value="Calcium-dependent phosphotriesterase"/>
    <property type="match status" value="1"/>
</dbReference>
<dbReference type="InterPro" id="IPR005467">
    <property type="entry name" value="His_kinase_dom"/>
</dbReference>
<dbReference type="PRINTS" id="PR00344">
    <property type="entry name" value="BCTRLSENSOR"/>
</dbReference>
<organism evidence="12 13">
    <name type="scientific">Bacteroides sedimenti</name>
    <dbReference type="NCBI Taxonomy" id="2136147"/>
    <lineage>
        <taxon>Bacteria</taxon>
        <taxon>Pseudomonadati</taxon>
        <taxon>Bacteroidota</taxon>
        <taxon>Bacteroidia</taxon>
        <taxon>Bacteroidales</taxon>
        <taxon>Bacteroidaceae</taxon>
        <taxon>Bacteroides</taxon>
    </lineage>
</organism>
<feature type="domain" description="Histidine kinase" evidence="10">
    <location>
        <begin position="804"/>
        <end position="1021"/>
    </location>
</feature>
<dbReference type="RefSeq" id="WP_353330125.1">
    <property type="nucleotide sequence ID" value="NZ_AP028055.1"/>
</dbReference>
<reference evidence="12 13" key="1">
    <citation type="submission" date="2023-04" db="EMBL/GenBank/DDBJ databases">
        <title>Draft genome sequence of acteroides sedimenti strain YN3PY1.</title>
        <authorList>
            <person name="Yoshida N."/>
        </authorList>
    </citation>
    <scope>NUCLEOTIDE SEQUENCE [LARGE SCALE GENOMIC DNA]</scope>
    <source>
        <strain evidence="12 13">YN3PY1</strain>
    </source>
</reference>
<feature type="domain" description="HTH araC/xylS-type" evidence="9">
    <location>
        <begin position="1218"/>
        <end position="1317"/>
    </location>
</feature>
<keyword evidence="5" id="KW-0238">DNA-binding</keyword>
<dbReference type="Pfam" id="PF02518">
    <property type="entry name" value="HATPase_c"/>
    <property type="match status" value="1"/>
</dbReference>
<keyword evidence="12" id="KW-0418">Kinase</keyword>
<evidence type="ECO:0000259" key="9">
    <source>
        <dbReference type="PROSITE" id="PS01124"/>
    </source>
</evidence>
<evidence type="ECO:0000313" key="12">
    <source>
        <dbReference type="EMBL" id="BEG99520.1"/>
    </source>
</evidence>
<dbReference type="GO" id="GO:0016301">
    <property type="term" value="F:kinase activity"/>
    <property type="evidence" value="ECO:0007669"/>
    <property type="project" value="UniProtKB-KW"/>
</dbReference>
<dbReference type="PROSITE" id="PS01124">
    <property type="entry name" value="HTH_ARAC_FAMILY_2"/>
    <property type="match status" value="1"/>
</dbReference>
<dbReference type="InterPro" id="IPR018062">
    <property type="entry name" value="HTH_AraC-typ_CS"/>
</dbReference>
<evidence type="ECO:0000256" key="1">
    <source>
        <dbReference type="ARBA" id="ARBA00000085"/>
    </source>
</evidence>
<dbReference type="SMART" id="SM00388">
    <property type="entry name" value="HisKA"/>
    <property type="match status" value="1"/>
</dbReference>
<keyword evidence="8" id="KW-0472">Membrane</keyword>
<dbReference type="SMART" id="SM00387">
    <property type="entry name" value="HATPase_c"/>
    <property type="match status" value="1"/>
</dbReference>
<keyword evidence="8" id="KW-1133">Transmembrane helix</keyword>
<dbReference type="Gene3D" id="1.10.287.130">
    <property type="match status" value="1"/>
</dbReference>
<dbReference type="InterPro" id="IPR011047">
    <property type="entry name" value="Quinoprotein_ADH-like_sf"/>
</dbReference>
<evidence type="ECO:0000259" key="11">
    <source>
        <dbReference type="PROSITE" id="PS50110"/>
    </source>
</evidence>
<dbReference type="SUPFAM" id="SSF55874">
    <property type="entry name" value="ATPase domain of HSP90 chaperone/DNA topoisomerase II/histidine kinase"/>
    <property type="match status" value="1"/>
</dbReference>
<dbReference type="InterPro" id="IPR001789">
    <property type="entry name" value="Sig_transdc_resp-reg_receiver"/>
</dbReference>
<dbReference type="Pfam" id="PF07495">
    <property type="entry name" value="Y_Y_Y"/>
    <property type="match status" value="1"/>
</dbReference>
<dbReference type="Pfam" id="PF12833">
    <property type="entry name" value="HTH_18"/>
    <property type="match status" value="1"/>
</dbReference>
<evidence type="ECO:0000256" key="7">
    <source>
        <dbReference type="PROSITE-ProRule" id="PRU00169"/>
    </source>
</evidence>
<dbReference type="InterPro" id="IPR018060">
    <property type="entry name" value="HTH_AraC"/>
</dbReference>